<organism evidence="1">
    <name type="scientific">Hexamita inflata</name>
    <dbReference type="NCBI Taxonomy" id="28002"/>
    <lineage>
        <taxon>Eukaryota</taxon>
        <taxon>Metamonada</taxon>
        <taxon>Diplomonadida</taxon>
        <taxon>Hexamitidae</taxon>
        <taxon>Hexamitinae</taxon>
        <taxon>Hexamita</taxon>
    </lineage>
</organism>
<evidence type="ECO:0000313" key="2">
    <source>
        <dbReference type="EMBL" id="CAL6025724.1"/>
    </source>
</evidence>
<dbReference type="AlphaFoldDB" id="A0AA86TCL9"/>
<sequence>MNCIHLLFNLSFTSIISSLLKCISGVFSFQLVNYTLLLSNVYAKFLHSPSHLSQWFGKRDRFCETLIGAFLCSVSLVNEQNLRIVNLRNIRRRRIREKDQNESQLLSAKTN</sequence>
<dbReference type="EMBL" id="CATOUU010000062">
    <property type="protein sequence ID" value="CAI9914964.1"/>
    <property type="molecule type" value="Genomic_DNA"/>
</dbReference>
<evidence type="ECO:0000313" key="1">
    <source>
        <dbReference type="EMBL" id="CAI9914964.1"/>
    </source>
</evidence>
<dbReference type="Proteomes" id="UP001642409">
    <property type="component" value="Unassembled WGS sequence"/>
</dbReference>
<keyword evidence="3" id="KW-1185">Reference proteome</keyword>
<reference evidence="2 3" key="2">
    <citation type="submission" date="2024-07" db="EMBL/GenBank/DDBJ databases">
        <authorList>
            <person name="Akdeniz Z."/>
        </authorList>
    </citation>
    <scope>NUCLEOTIDE SEQUENCE [LARGE SCALE GENOMIC DNA]</scope>
</reference>
<dbReference type="EMBL" id="CAXDID020000100">
    <property type="protein sequence ID" value="CAL6025724.1"/>
    <property type="molecule type" value="Genomic_DNA"/>
</dbReference>
<comment type="caution">
    <text evidence="1">The sequence shown here is derived from an EMBL/GenBank/DDBJ whole genome shotgun (WGS) entry which is preliminary data.</text>
</comment>
<accession>A0AA86TCL9</accession>
<name>A0AA86TCL9_9EUKA</name>
<evidence type="ECO:0000313" key="3">
    <source>
        <dbReference type="Proteomes" id="UP001642409"/>
    </source>
</evidence>
<protein>
    <submittedName>
        <fullName evidence="2">Hypothetical_protein</fullName>
    </submittedName>
</protein>
<reference evidence="1" key="1">
    <citation type="submission" date="2023-06" db="EMBL/GenBank/DDBJ databases">
        <authorList>
            <person name="Kurt Z."/>
        </authorList>
    </citation>
    <scope>NUCLEOTIDE SEQUENCE</scope>
</reference>
<gene>
    <name evidence="1" type="ORF">HINF_LOCUS2609</name>
    <name evidence="2" type="ORF">HINF_LOCUS30501</name>
</gene>
<proteinExistence type="predicted"/>